<comment type="caution">
    <text evidence="3">The sequence shown here is derived from an EMBL/GenBank/DDBJ whole genome shotgun (WGS) entry which is preliminary data.</text>
</comment>
<accession>A0ABQ7RUN5</accession>
<evidence type="ECO:0000256" key="1">
    <source>
        <dbReference type="SAM" id="MobiDB-lite"/>
    </source>
</evidence>
<name>A0ABQ7RUN5_PICAN</name>
<dbReference type="EMBL" id="JAHLVD010000009">
    <property type="protein sequence ID" value="KAG7847657.1"/>
    <property type="molecule type" value="Genomic_DNA"/>
</dbReference>
<feature type="region of interest" description="Disordered" evidence="1">
    <location>
        <begin position="75"/>
        <end position="166"/>
    </location>
</feature>
<dbReference type="Proteomes" id="UP001197328">
    <property type="component" value="Unassembled WGS sequence"/>
</dbReference>
<keyword evidence="2" id="KW-0732">Signal</keyword>
<evidence type="ECO:0000313" key="3">
    <source>
        <dbReference type="EMBL" id="KAG7847657.1"/>
    </source>
</evidence>
<organism evidence="3 4">
    <name type="scientific">Pichia angusta</name>
    <name type="common">Yeast</name>
    <name type="synonym">Hansenula polymorpha</name>
    <dbReference type="NCBI Taxonomy" id="870730"/>
    <lineage>
        <taxon>Eukaryota</taxon>
        <taxon>Fungi</taxon>
        <taxon>Dikarya</taxon>
        <taxon>Ascomycota</taxon>
        <taxon>Saccharomycotina</taxon>
        <taxon>Pichiomycetes</taxon>
        <taxon>Pichiales</taxon>
        <taxon>Pichiaceae</taxon>
        <taxon>Ogataea</taxon>
    </lineage>
</organism>
<feature type="chain" id="PRO_5046260511" evidence="2">
    <location>
        <begin position="18"/>
        <end position="238"/>
    </location>
</feature>
<feature type="signal peptide" evidence="2">
    <location>
        <begin position="1"/>
        <end position="17"/>
    </location>
</feature>
<feature type="compositionally biased region" description="Low complexity" evidence="1">
    <location>
        <begin position="144"/>
        <end position="166"/>
    </location>
</feature>
<feature type="compositionally biased region" description="Low complexity" evidence="1">
    <location>
        <begin position="75"/>
        <end position="122"/>
    </location>
</feature>
<sequence>MLLNTPALYLLLVSAMGLPVFFKRQPGTLESTITTTIDGKAVTMLQKVYTSTDQPAQTSVVMTTLKTSYEIPISATETSDTSVTSSSTSSSSSTSTSTSKSSSSSTSSTTSSSSSTATTSSAESDDDSSASTADLVLSANVEKTSSSTTSSSATTTPSSSSPVSVASSTVSVSSSTVTPSVTTMPSASFTSFTPYATETTDGTCYVFYENGDAYDSFSPTTTQTLTVTVATVTLSTTV</sequence>
<keyword evidence="4" id="KW-1185">Reference proteome</keyword>
<evidence type="ECO:0000313" key="4">
    <source>
        <dbReference type="Proteomes" id="UP001197328"/>
    </source>
</evidence>
<reference evidence="3 4" key="1">
    <citation type="journal article" date="2021" name="G3 (Bethesda)">
        <title>Genomic diversity, chromosomal rearrangements, and interspecies hybridization in the ogataea polymorpha species complex.</title>
        <authorList>
            <person name="Hanson S.J."/>
            <person name="Cinneide E.O."/>
            <person name="Salzberg L.I."/>
            <person name="Wolfe K.H."/>
            <person name="McGowan J."/>
            <person name="Fitzpatrick D.A."/>
            <person name="Matlin K."/>
        </authorList>
    </citation>
    <scope>NUCLEOTIDE SEQUENCE [LARGE SCALE GENOMIC DNA]</scope>
    <source>
        <strain evidence="3">51-138</strain>
    </source>
</reference>
<evidence type="ECO:0000256" key="2">
    <source>
        <dbReference type="SAM" id="SignalP"/>
    </source>
</evidence>
<gene>
    <name evidence="3" type="ORF">KL940_003569</name>
</gene>
<proteinExistence type="predicted"/>
<protein>
    <submittedName>
        <fullName evidence="3">Uncharacterized protein</fullName>
    </submittedName>
</protein>